<comment type="subcellular location">
    <subcellularLocation>
        <location evidence="1">Cell membrane</location>
        <topology evidence="1">Multi-pass membrane protein</topology>
    </subcellularLocation>
</comment>
<dbReference type="PANTHER" id="PTHR30012">
    <property type="entry name" value="GENERAL SECRETION PATHWAY PROTEIN"/>
    <property type="match status" value="1"/>
</dbReference>
<comment type="similarity">
    <text evidence="2">Belongs to the GSP F family.</text>
</comment>
<dbReference type="InterPro" id="IPR003004">
    <property type="entry name" value="GspF/PilC"/>
</dbReference>
<protein>
    <submittedName>
        <fullName evidence="9">Putative type II secretion system protein F</fullName>
    </submittedName>
</protein>
<evidence type="ECO:0000256" key="1">
    <source>
        <dbReference type="ARBA" id="ARBA00004651"/>
    </source>
</evidence>
<evidence type="ECO:0000256" key="5">
    <source>
        <dbReference type="ARBA" id="ARBA00022989"/>
    </source>
</evidence>
<reference evidence="9" key="1">
    <citation type="submission" date="2019-08" db="EMBL/GenBank/DDBJ databases">
        <authorList>
            <person name="Kucharzyk K."/>
            <person name="Murdoch R.W."/>
            <person name="Higgins S."/>
            <person name="Loffler F."/>
        </authorList>
    </citation>
    <scope>NUCLEOTIDE SEQUENCE</scope>
</reference>
<dbReference type="InterPro" id="IPR018076">
    <property type="entry name" value="T2SS_GspF_dom"/>
</dbReference>
<evidence type="ECO:0000259" key="8">
    <source>
        <dbReference type="Pfam" id="PF00482"/>
    </source>
</evidence>
<dbReference type="EMBL" id="VSSQ01048284">
    <property type="protein sequence ID" value="MPN02340.1"/>
    <property type="molecule type" value="Genomic_DNA"/>
</dbReference>
<evidence type="ECO:0000256" key="3">
    <source>
        <dbReference type="ARBA" id="ARBA00022475"/>
    </source>
</evidence>
<keyword evidence="3" id="KW-1003">Cell membrane</keyword>
<dbReference type="InterPro" id="IPR042094">
    <property type="entry name" value="T2SS_GspF_sf"/>
</dbReference>
<gene>
    <name evidence="9" type="primary">gspF_11</name>
    <name evidence="9" type="ORF">SDC9_149556</name>
</gene>
<accession>A0A645ELV2</accession>
<keyword evidence="4 7" id="KW-0812">Transmembrane</keyword>
<dbReference type="Pfam" id="PF00482">
    <property type="entry name" value="T2SSF"/>
    <property type="match status" value="1"/>
</dbReference>
<keyword evidence="5 7" id="KW-1133">Transmembrane helix</keyword>
<evidence type="ECO:0000313" key="9">
    <source>
        <dbReference type="EMBL" id="MPN02340.1"/>
    </source>
</evidence>
<sequence>MARSNRTLASLVDSGVPILKSLEMTSEVTDNAVIGKAYTSLRDAARKGASLGDTAKNIPVFPVMIAHMMKVGEETGQLETMLDKVAGWFEMELDEKIKRLTSILEPVLIIFVGGIVALVALAIFTPIVTAIQTMM</sequence>
<feature type="transmembrane region" description="Helical" evidence="7">
    <location>
        <begin position="107"/>
        <end position="131"/>
    </location>
</feature>
<dbReference type="GO" id="GO:0005886">
    <property type="term" value="C:plasma membrane"/>
    <property type="evidence" value="ECO:0007669"/>
    <property type="project" value="UniProtKB-SubCell"/>
</dbReference>
<evidence type="ECO:0000256" key="7">
    <source>
        <dbReference type="SAM" id="Phobius"/>
    </source>
</evidence>
<organism evidence="9">
    <name type="scientific">bioreactor metagenome</name>
    <dbReference type="NCBI Taxonomy" id="1076179"/>
    <lineage>
        <taxon>unclassified sequences</taxon>
        <taxon>metagenomes</taxon>
        <taxon>ecological metagenomes</taxon>
    </lineage>
</organism>
<dbReference type="AlphaFoldDB" id="A0A645ELV2"/>
<evidence type="ECO:0000256" key="6">
    <source>
        <dbReference type="ARBA" id="ARBA00023136"/>
    </source>
</evidence>
<name>A0A645ELV2_9ZZZZ</name>
<comment type="caution">
    <text evidence="9">The sequence shown here is derived from an EMBL/GenBank/DDBJ whole genome shotgun (WGS) entry which is preliminary data.</text>
</comment>
<proteinExistence type="inferred from homology"/>
<dbReference type="Gene3D" id="1.20.81.30">
    <property type="entry name" value="Type II secretion system (T2SS), domain F"/>
    <property type="match status" value="1"/>
</dbReference>
<feature type="domain" description="Type II secretion system protein GspF" evidence="8">
    <location>
        <begin position="6"/>
        <end position="126"/>
    </location>
</feature>
<evidence type="ECO:0000256" key="4">
    <source>
        <dbReference type="ARBA" id="ARBA00022692"/>
    </source>
</evidence>
<dbReference type="PANTHER" id="PTHR30012:SF0">
    <property type="entry name" value="TYPE II SECRETION SYSTEM PROTEIN F-RELATED"/>
    <property type="match status" value="1"/>
</dbReference>
<keyword evidence="6 7" id="KW-0472">Membrane</keyword>
<evidence type="ECO:0000256" key="2">
    <source>
        <dbReference type="ARBA" id="ARBA00005745"/>
    </source>
</evidence>